<evidence type="ECO:0000313" key="18">
    <source>
        <dbReference type="EMBL" id="KAF7268841.1"/>
    </source>
</evidence>
<organism evidence="18 19">
    <name type="scientific">Rhynchophorus ferrugineus</name>
    <name type="common">Red palm weevil</name>
    <name type="synonym">Curculio ferrugineus</name>
    <dbReference type="NCBI Taxonomy" id="354439"/>
    <lineage>
        <taxon>Eukaryota</taxon>
        <taxon>Metazoa</taxon>
        <taxon>Ecdysozoa</taxon>
        <taxon>Arthropoda</taxon>
        <taxon>Hexapoda</taxon>
        <taxon>Insecta</taxon>
        <taxon>Pterygota</taxon>
        <taxon>Neoptera</taxon>
        <taxon>Endopterygota</taxon>
        <taxon>Coleoptera</taxon>
        <taxon>Polyphaga</taxon>
        <taxon>Cucujiformia</taxon>
        <taxon>Curculionidae</taxon>
        <taxon>Dryophthorinae</taxon>
        <taxon>Rhynchophorus</taxon>
    </lineage>
</organism>
<dbReference type="Proteomes" id="UP000625711">
    <property type="component" value="Unassembled WGS sequence"/>
</dbReference>
<keyword evidence="3" id="KW-0645">Protease</keyword>
<name>A0A834M1V7_RHYFE</name>
<feature type="domain" description="Peptidase M16 N-terminal" evidence="14">
    <location>
        <begin position="73"/>
        <end position="209"/>
    </location>
</feature>
<evidence type="ECO:0000256" key="6">
    <source>
        <dbReference type="ARBA" id="ARBA00022833"/>
    </source>
</evidence>
<proteinExistence type="inferred from homology"/>
<accession>A0A834M1V7</accession>
<dbReference type="GO" id="GO:0051603">
    <property type="term" value="P:proteolysis involved in protein catabolic process"/>
    <property type="evidence" value="ECO:0007669"/>
    <property type="project" value="TreeGrafter"/>
</dbReference>
<dbReference type="GO" id="GO:0005829">
    <property type="term" value="C:cytosol"/>
    <property type="evidence" value="ECO:0007669"/>
    <property type="project" value="TreeGrafter"/>
</dbReference>
<feature type="domain" description="Peptidase M16 middle/third" evidence="16">
    <location>
        <begin position="420"/>
        <end position="699"/>
    </location>
</feature>
<dbReference type="InterPro" id="IPR001431">
    <property type="entry name" value="Pept_M16_Zn_BS"/>
</dbReference>
<dbReference type="GO" id="GO:0005739">
    <property type="term" value="C:mitochondrion"/>
    <property type="evidence" value="ECO:0007669"/>
    <property type="project" value="TreeGrafter"/>
</dbReference>
<dbReference type="OrthoDB" id="952271at2759"/>
<dbReference type="PROSITE" id="PS00143">
    <property type="entry name" value="INSULINASE"/>
    <property type="match status" value="1"/>
</dbReference>
<comment type="similarity">
    <text evidence="2 13">Belongs to the peptidase M16 family.</text>
</comment>
<dbReference type="GO" id="GO:0043171">
    <property type="term" value="P:peptide catabolic process"/>
    <property type="evidence" value="ECO:0007669"/>
    <property type="project" value="TreeGrafter"/>
</dbReference>
<keyword evidence="6" id="KW-0862">Zinc</keyword>
<protein>
    <recommendedName>
        <fullName evidence="10">Insulin-degrading enzyme</fullName>
        <ecNumber evidence="9">3.4.24.56</ecNumber>
    </recommendedName>
    <alternativeName>
        <fullName evidence="12">Insulin protease</fullName>
    </alternativeName>
    <alternativeName>
        <fullName evidence="11">Insulysin</fullName>
    </alternativeName>
</protein>
<gene>
    <name evidence="18" type="ORF">GWI33_018185</name>
</gene>
<feature type="domain" description="Peptidase M16 C-terminal" evidence="15">
    <location>
        <begin position="236"/>
        <end position="413"/>
    </location>
</feature>
<evidence type="ECO:0000256" key="4">
    <source>
        <dbReference type="ARBA" id="ARBA00022723"/>
    </source>
</evidence>
<evidence type="ECO:0000256" key="7">
    <source>
        <dbReference type="ARBA" id="ARBA00023049"/>
    </source>
</evidence>
<dbReference type="FunFam" id="3.30.830.10:FF:000005">
    <property type="entry name" value="nardilysin isoform X1"/>
    <property type="match status" value="1"/>
</dbReference>
<dbReference type="PANTHER" id="PTHR43690:SF18">
    <property type="entry name" value="INSULIN-DEGRADING ENZYME-RELATED"/>
    <property type="match status" value="1"/>
</dbReference>
<evidence type="ECO:0000256" key="9">
    <source>
        <dbReference type="ARBA" id="ARBA00066874"/>
    </source>
</evidence>
<dbReference type="InterPro" id="IPR011249">
    <property type="entry name" value="Metalloenz_LuxS/M16"/>
</dbReference>
<keyword evidence="5" id="KW-0378">Hydrolase</keyword>
<feature type="domain" description="Coenzyme PQQ synthesis protein F-like C-terminal lobe" evidence="17">
    <location>
        <begin position="807"/>
        <end position="905"/>
    </location>
</feature>
<evidence type="ECO:0000259" key="16">
    <source>
        <dbReference type="Pfam" id="PF16187"/>
    </source>
</evidence>
<evidence type="ECO:0000313" key="19">
    <source>
        <dbReference type="Proteomes" id="UP000625711"/>
    </source>
</evidence>
<dbReference type="GO" id="GO:0004222">
    <property type="term" value="F:metalloendopeptidase activity"/>
    <property type="evidence" value="ECO:0007669"/>
    <property type="project" value="UniProtKB-EC"/>
</dbReference>
<comment type="cofactor">
    <cofactor evidence="1">
        <name>Zn(2+)</name>
        <dbReference type="ChEBI" id="CHEBI:29105"/>
    </cofactor>
</comment>
<evidence type="ECO:0000259" key="17">
    <source>
        <dbReference type="Pfam" id="PF22456"/>
    </source>
</evidence>
<dbReference type="InterPro" id="IPR007863">
    <property type="entry name" value="Peptidase_M16_C"/>
</dbReference>
<evidence type="ECO:0000256" key="11">
    <source>
        <dbReference type="ARBA" id="ARBA00074992"/>
    </source>
</evidence>
<keyword evidence="7" id="KW-0482">Metalloprotease</keyword>
<dbReference type="FunFam" id="3.30.830.10:FF:000030">
    <property type="entry name" value="Insulin-degrading enzyme"/>
    <property type="match status" value="1"/>
</dbReference>
<dbReference type="AlphaFoldDB" id="A0A834M1V7"/>
<evidence type="ECO:0000256" key="12">
    <source>
        <dbReference type="ARBA" id="ARBA00080349"/>
    </source>
</evidence>
<dbReference type="SUPFAM" id="SSF63411">
    <property type="entry name" value="LuxS/MPP-like metallohydrolase"/>
    <property type="match status" value="4"/>
</dbReference>
<evidence type="ECO:0000256" key="2">
    <source>
        <dbReference type="ARBA" id="ARBA00007261"/>
    </source>
</evidence>
<dbReference type="InterPro" id="IPR054734">
    <property type="entry name" value="PqqF-like_C_4"/>
</dbReference>
<dbReference type="Pfam" id="PF22456">
    <property type="entry name" value="PqqF-like_C_4"/>
    <property type="match status" value="1"/>
</dbReference>
<comment type="catalytic activity">
    <reaction evidence="8">
        <text>Degradation of insulin, glucagon and other polypeptides. No action on proteins.</text>
        <dbReference type="EC" id="3.4.24.56"/>
    </reaction>
</comment>
<evidence type="ECO:0000256" key="10">
    <source>
        <dbReference type="ARBA" id="ARBA00070422"/>
    </source>
</evidence>
<dbReference type="FunFam" id="3.30.830.10:FF:000004">
    <property type="entry name" value="Putative insulin-degrading enzyme"/>
    <property type="match status" value="1"/>
</dbReference>
<dbReference type="InterPro" id="IPR011765">
    <property type="entry name" value="Pept_M16_N"/>
</dbReference>
<dbReference type="FunFam" id="3.30.830.10:FF:000003">
    <property type="entry name" value="Insulin-degrading enzyme"/>
    <property type="match status" value="1"/>
</dbReference>
<dbReference type="Pfam" id="PF16187">
    <property type="entry name" value="Peptidase_M16_M"/>
    <property type="match status" value="1"/>
</dbReference>
<dbReference type="Pfam" id="PF05193">
    <property type="entry name" value="Peptidase_M16_C"/>
    <property type="match status" value="1"/>
</dbReference>
<dbReference type="Pfam" id="PF00675">
    <property type="entry name" value="Peptidase_M16"/>
    <property type="match status" value="1"/>
</dbReference>
<dbReference type="EC" id="3.4.24.56" evidence="9"/>
<dbReference type="PANTHER" id="PTHR43690">
    <property type="entry name" value="NARDILYSIN"/>
    <property type="match status" value="1"/>
</dbReference>
<evidence type="ECO:0000256" key="13">
    <source>
        <dbReference type="RuleBase" id="RU004447"/>
    </source>
</evidence>
<dbReference type="EMBL" id="JAACXV010014301">
    <property type="protein sequence ID" value="KAF7268841.1"/>
    <property type="molecule type" value="Genomic_DNA"/>
</dbReference>
<evidence type="ECO:0000256" key="5">
    <source>
        <dbReference type="ARBA" id="ARBA00022801"/>
    </source>
</evidence>
<reference evidence="18" key="1">
    <citation type="submission" date="2020-08" db="EMBL/GenBank/DDBJ databases">
        <title>Genome sequencing and assembly of the red palm weevil Rhynchophorus ferrugineus.</title>
        <authorList>
            <person name="Dias G.B."/>
            <person name="Bergman C.M."/>
            <person name="Manee M."/>
        </authorList>
    </citation>
    <scope>NUCLEOTIDE SEQUENCE</scope>
    <source>
        <strain evidence="18">AA-2017</strain>
        <tissue evidence="18">Whole larva</tissue>
    </source>
</reference>
<dbReference type="InterPro" id="IPR050626">
    <property type="entry name" value="Peptidase_M16"/>
</dbReference>
<evidence type="ECO:0000256" key="1">
    <source>
        <dbReference type="ARBA" id="ARBA00001947"/>
    </source>
</evidence>
<evidence type="ECO:0000259" key="15">
    <source>
        <dbReference type="Pfam" id="PF05193"/>
    </source>
</evidence>
<dbReference type="Gene3D" id="3.30.830.10">
    <property type="entry name" value="Metalloenzyme, LuxS/M16 peptidase-like"/>
    <property type="match status" value="4"/>
</dbReference>
<sequence length="1017" mass="118277">MYIINSTKLFISGLFRVETRKPYFYSTLTILSKTNIRMSNSSEFLIRRVDNITKSEEDKRLYRGLELINGMKILLVSDPLTDKSAAAMDVNVGFLSDPKDVKGLAHFCEHMLFLGTEKYPNENDYNKFLQEHGGSSNAATYMDHTTYYFDIVPKHLKNALDRFAQFFIAPLFTESATEREINAVNSEHDKNIPSDVWRNNQLDMHLCDPSHPYNTFGTGNSYTLNTGLKEKNIDVRDELLKFHEQWYSSNIMCLAVLGKESLDELENMVIELFQSVKNKEIQAPRWDEHPYRQDQMRSIVYVTPVKDIRNLNIVFPCEDFTEYYKSAPAAYVSHLIGHEGPGSILSALKSRGWSNHLAAGVRNRLRGFGFFDITVDLTEEGMKHVYDIVKLIFQYLNMLKLQKPQKWIQDENKDIGRMIFRFQDKETPRAYISSLANNLQYYHLTDILSSHYMLNEWRPDLVEKVWDNMIPENIRITVTARANESICTEEEPWYTTKYKKEVIPESALEEWKQAGTSPEFRLPDKNEFIPNNFSLYPLDEITDHPVIIQDTPLTRVWFKQDDEFLLPKANIMFDFVSPMAYFDPLNCNLLHMFVQLFRDSLNEYVYSAELAGLKWDLINTKYGLILGIGGYNDKQHILLEKIMDKLTNFQIDAKRLYILKENYIRNLKNFAAEQPYQHAVYYLTVLLTEHSWTKEELLASTDQITIDRLEAFIPQMLSKMHIECLIHGNANKERALQMVQIVENALTNSLSMSPLLPRQLLLNRELKLEDGCHYLYEKHNGVHKSSCIEVYYQCGLQSKENNIKLELFCQLIQEPCFNVLRTKEQLGYIIFSGVRKSNGVQGLRIIVQSDKHPVYLDSRIEAFLSSMLTYIKEMNEKEFLRHREALACQRLEKPKQLSALSSQFWSEITSQQYHFAREESEVAYLRTLNKDDIIQLFNDLLEQGAQKRKKLSVHIVSTADGGAGVITDEKEENDIQFQSNNTPSVINDITVFKSSHEMYPLVQPYIDITRKGNKCKL</sequence>
<keyword evidence="19" id="KW-1185">Reference proteome</keyword>
<dbReference type="InterPro" id="IPR032632">
    <property type="entry name" value="Peptidase_M16_M"/>
</dbReference>
<evidence type="ECO:0000259" key="14">
    <source>
        <dbReference type="Pfam" id="PF00675"/>
    </source>
</evidence>
<evidence type="ECO:0000256" key="3">
    <source>
        <dbReference type="ARBA" id="ARBA00022670"/>
    </source>
</evidence>
<comment type="caution">
    <text evidence="18">The sequence shown here is derived from an EMBL/GenBank/DDBJ whole genome shotgun (WGS) entry which is preliminary data.</text>
</comment>
<keyword evidence="4" id="KW-0479">Metal-binding</keyword>
<evidence type="ECO:0000256" key="8">
    <source>
        <dbReference type="ARBA" id="ARBA00052248"/>
    </source>
</evidence>
<dbReference type="GO" id="GO:0046872">
    <property type="term" value="F:metal ion binding"/>
    <property type="evidence" value="ECO:0007669"/>
    <property type="project" value="UniProtKB-KW"/>
</dbReference>